<dbReference type="GO" id="GO:0008168">
    <property type="term" value="F:methyltransferase activity"/>
    <property type="evidence" value="ECO:0007669"/>
    <property type="project" value="UniProtKB-KW"/>
</dbReference>
<evidence type="ECO:0000313" key="3">
    <source>
        <dbReference type="Proteomes" id="UP000061135"/>
    </source>
</evidence>
<dbReference type="EMBL" id="CP007501">
    <property type="protein sequence ID" value="AKD25719.1"/>
    <property type="molecule type" value="Genomic_DNA"/>
</dbReference>
<evidence type="ECO:0000259" key="1">
    <source>
        <dbReference type="Pfam" id="PF05050"/>
    </source>
</evidence>
<dbReference type="Gene3D" id="3.40.50.150">
    <property type="entry name" value="Vaccinia Virus protein VP39"/>
    <property type="match status" value="1"/>
</dbReference>
<dbReference type="PANTHER" id="PTHR34203">
    <property type="entry name" value="METHYLTRANSFERASE, FKBM FAMILY PROTEIN"/>
    <property type="match status" value="1"/>
</dbReference>
<organism evidence="2 3">
    <name type="scientific">Polynucleobacter duraquae</name>
    <dbReference type="NCBI Taxonomy" id="1835254"/>
    <lineage>
        <taxon>Bacteria</taxon>
        <taxon>Pseudomonadati</taxon>
        <taxon>Pseudomonadota</taxon>
        <taxon>Betaproteobacteria</taxon>
        <taxon>Burkholderiales</taxon>
        <taxon>Burkholderiaceae</taxon>
        <taxon>Polynucleobacter</taxon>
    </lineage>
</organism>
<dbReference type="AlphaFoldDB" id="A0A0E3V0Z9"/>
<protein>
    <submittedName>
        <fullName evidence="2">Methyltransferase, FkbM family</fullName>
    </submittedName>
</protein>
<dbReference type="InterPro" id="IPR052514">
    <property type="entry name" value="SAM-dependent_MTase"/>
</dbReference>
<dbReference type="HOGENOM" id="CLU_048284_0_0_4"/>
<dbReference type="SUPFAM" id="SSF53335">
    <property type="entry name" value="S-adenosyl-L-methionine-dependent methyltransferases"/>
    <property type="match status" value="1"/>
</dbReference>
<dbReference type="Proteomes" id="UP000061135">
    <property type="component" value="Chromosome"/>
</dbReference>
<dbReference type="GO" id="GO:0032259">
    <property type="term" value="P:methylation"/>
    <property type="evidence" value="ECO:0007669"/>
    <property type="project" value="UniProtKB-KW"/>
</dbReference>
<keyword evidence="3" id="KW-1185">Reference proteome</keyword>
<feature type="domain" description="Methyltransferase FkbM" evidence="1">
    <location>
        <begin position="228"/>
        <end position="380"/>
    </location>
</feature>
<sequence>MSILEIIKENYISQEKSDFVTTLFGENKELLKTNEEVIVYGAGSGGREVSECLLLHGVTTEFFCDSNPDLIGKTLLGKPIISFEQLFKSYKNRFIVVGVQKPKKIVYESLVSKGFNRVGIIQNDEQFYYYLQFPRWKIEILELTPHANKISQVYEMLADQKSKDIFINRLSTLTSYADFASYKNYCKLSNYPSAYPESKKIFSANFENQMYFDNDLITLKPGEVNLVDCGAYDGDSFIEFQKSLEKLQIKDSFVYCFEPDLLNFQKLRTNLSGYKNVDFFQLGVWNEKTTLKFASSNLMYQTESCVVRTEERLSKVIQATESDSSIEVDSIDNLLYPNRVNIIKMDVEGSESEALLGAQKTIKKHHPQLIISTYHKKDDLWNLPLLIKNMSPDYKFYIRHFSFSWSETVLIAIPK</sequence>
<dbReference type="Pfam" id="PF05050">
    <property type="entry name" value="Methyltransf_21"/>
    <property type="match status" value="1"/>
</dbReference>
<dbReference type="STRING" id="1835254.CL55_00013860"/>
<dbReference type="InterPro" id="IPR006342">
    <property type="entry name" value="FkbM_mtfrase"/>
</dbReference>
<dbReference type="OrthoDB" id="5329963at2"/>
<proteinExistence type="predicted"/>
<dbReference type="PANTHER" id="PTHR34203:SF15">
    <property type="entry name" value="SLL1173 PROTEIN"/>
    <property type="match status" value="1"/>
</dbReference>
<accession>A0A0E3V0Z9</accession>
<dbReference type="NCBIfam" id="TIGR01444">
    <property type="entry name" value="fkbM_fam"/>
    <property type="match status" value="1"/>
</dbReference>
<dbReference type="InterPro" id="IPR029063">
    <property type="entry name" value="SAM-dependent_MTases_sf"/>
</dbReference>
<reference evidence="2 3" key="1">
    <citation type="submission" date="2014-03" db="EMBL/GenBank/DDBJ databases">
        <title>Genome of Polynucleobacter strain MWH-MoK4.</title>
        <authorList>
            <person name="Hahn M.W."/>
        </authorList>
    </citation>
    <scope>NUCLEOTIDE SEQUENCE [LARGE SCALE GENOMIC DNA]</scope>
    <source>
        <strain evidence="2 3">MWH-MoK4</strain>
    </source>
</reference>
<gene>
    <name evidence="2" type="ORF">CL55_00013860</name>
</gene>
<name>A0A0E3V0Z9_9BURK</name>
<dbReference type="PATRIC" id="fig|576611.7.peg.1408"/>
<keyword evidence="2" id="KW-0489">Methyltransferase</keyword>
<dbReference type="Gene3D" id="3.40.50.20">
    <property type="match status" value="1"/>
</dbReference>
<keyword evidence="2" id="KW-0808">Transferase</keyword>
<dbReference type="KEGG" id="pdq:CL55_00013860"/>
<evidence type="ECO:0000313" key="2">
    <source>
        <dbReference type="EMBL" id="AKD25719.1"/>
    </source>
</evidence>
<dbReference type="RefSeq" id="WP_046330443.1">
    <property type="nucleotide sequence ID" value="NZ_CP007501.1"/>
</dbReference>